<keyword evidence="2" id="KW-0645">Protease</keyword>
<name>A0A1F6G4T7_9PROT</name>
<evidence type="ECO:0000256" key="4">
    <source>
        <dbReference type="ARBA" id="ARBA00022801"/>
    </source>
</evidence>
<dbReference type="GO" id="GO:0008047">
    <property type="term" value="F:enzyme activator activity"/>
    <property type="evidence" value="ECO:0007669"/>
    <property type="project" value="InterPro"/>
</dbReference>
<protein>
    <recommendedName>
        <fullName evidence="7">Hydrogenase maturation protease</fullName>
    </recommendedName>
</protein>
<dbReference type="EMBL" id="MFNE01000053">
    <property type="protein sequence ID" value="OGG93134.1"/>
    <property type="molecule type" value="Genomic_DNA"/>
</dbReference>
<accession>A0A1F6G4T7</accession>
<proteinExistence type="inferred from homology"/>
<gene>
    <name evidence="5" type="ORF">A2527_14350</name>
</gene>
<evidence type="ECO:0000256" key="3">
    <source>
        <dbReference type="ARBA" id="ARBA00022750"/>
    </source>
</evidence>
<dbReference type="NCBIfam" id="TIGR00072">
    <property type="entry name" value="hydrog_prot"/>
    <property type="match status" value="1"/>
</dbReference>
<evidence type="ECO:0000313" key="5">
    <source>
        <dbReference type="EMBL" id="OGG93134.1"/>
    </source>
</evidence>
<dbReference type="Proteomes" id="UP000178449">
    <property type="component" value="Unassembled WGS sequence"/>
</dbReference>
<comment type="similarity">
    <text evidence="1">Belongs to the peptidase A31 family.</text>
</comment>
<keyword evidence="3" id="KW-0064">Aspartyl protease</keyword>
<dbReference type="SUPFAM" id="SSF53163">
    <property type="entry name" value="HybD-like"/>
    <property type="match status" value="1"/>
</dbReference>
<evidence type="ECO:0000313" key="6">
    <source>
        <dbReference type="Proteomes" id="UP000178449"/>
    </source>
</evidence>
<dbReference type="GO" id="GO:0004190">
    <property type="term" value="F:aspartic-type endopeptidase activity"/>
    <property type="evidence" value="ECO:0007669"/>
    <property type="project" value="UniProtKB-KW"/>
</dbReference>
<evidence type="ECO:0008006" key="7">
    <source>
        <dbReference type="Google" id="ProtNLM"/>
    </source>
</evidence>
<reference evidence="5 6" key="1">
    <citation type="journal article" date="2016" name="Nat. Commun.">
        <title>Thousands of microbial genomes shed light on interconnected biogeochemical processes in an aquifer system.</title>
        <authorList>
            <person name="Anantharaman K."/>
            <person name="Brown C.T."/>
            <person name="Hug L.A."/>
            <person name="Sharon I."/>
            <person name="Castelle C.J."/>
            <person name="Probst A.J."/>
            <person name="Thomas B.C."/>
            <person name="Singh A."/>
            <person name="Wilkins M.J."/>
            <person name="Karaoz U."/>
            <person name="Brodie E.L."/>
            <person name="Williams K.H."/>
            <person name="Hubbard S.S."/>
            <person name="Banfield J.F."/>
        </authorList>
    </citation>
    <scope>NUCLEOTIDE SEQUENCE [LARGE SCALE GENOMIC DNA]</scope>
</reference>
<dbReference type="InterPro" id="IPR000671">
    <property type="entry name" value="Peptidase_A31"/>
</dbReference>
<sequence length="151" mass="16232">MGIGNILLADEGIGPKAVELLEAKGWGAKVDLLDGGTGGFHLLGDLQDYRHLVLIDATLDQNPPGFVRVIRPKFAQDYPPSLSAHDIGLKDLMDTAELMGYKPDTHLVVMSVELVQPVGMIFSPPVQAAMPQLLIEVEKILAKLLAPATVE</sequence>
<keyword evidence="4" id="KW-0378">Hydrolase</keyword>
<dbReference type="Gene3D" id="3.40.50.1450">
    <property type="entry name" value="HybD-like"/>
    <property type="match status" value="1"/>
</dbReference>
<dbReference type="CDD" id="cd00518">
    <property type="entry name" value="H2MP"/>
    <property type="match status" value="1"/>
</dbReference>
<dbReference type="PRINTS" id="PR00446">
    <property type="entry name" value="HYDRGNUPTAKE"/>
</dbReference>
<dbReference type="GO" id="GO:0016485">
    <property type="term" value="P:protein processing"/>
    <property type="evidence" value="ECO:0007669"/>
    <property type="project" value="TreeGrafter"/>
</dbReference>
<dbReference type="STRING" id="1817772.A2527_14350"/>
<organism evidence="5 6">
    <name type="scientific">Candidatus Lambdaproteobacteria bacterium RIFOXYD2_FULL_50_16</name>
    <dbReference type="NCBI Taxonomy" id="1817772"/>
    <lineage>
        <taxon>Bacteria</taxon>
        <taxon>Pseudomonadati</taxon>
        <taxon>Pseudomonadota</taxon>
        <taxon>Candidatus Lambdaproteobacteria</taxon>
    </lineage>
</organism>
<evidence type="ECO:0000256" key="2">
    <source>
        <dbReference type="ARBA" id="ARBA00022670"/>
    </source>
</evidence>
<dbReference type="PANTHER" id="PTHR30302">
    <property type="entry name" value="HYDROGENASE 1 MATURATION PROTEASE"/>
    <property type="match status" value="1"/>
</dbReference>
<dbReference type="Pfam" id="PF01750">
    <property type="entry name" value="HycI"/>
    <property type="match status" value="1"/>
</dbReference>
<comment type="caution">
    <text evidence="5">The sequence shown here is derived from an EMBL/GenBank/DDBJ whole genome shotgun (WGS) entry which is preliminary data.</text>
</comment>
<dbReference type="PANTHER" id="PTHR30302:SF1">
    <property type="entry name" value="HYDROGENASE 2 MATURATION PROTEASE"/>
    <property type="match status" value="1"/>
</dbReference>
<evidence type="ECO:0000256" key="1">
    <source>
        <dbReference type="ARBA" id="ARBA00006814"/>
    </source>
</evidence>
<dbReference type="InterPro" id="IPR023430">
    <property type="entry name" value="Pept_HybD-like_dom_sf"/>
</dbReference>
<dbReference type="AlphaFoldDB" id="A0A1F6G4T7"/>